<dbReference type="PANTHER" id="PTHR10146:SF14">
    <property type="entry name" value="PYRIDOXAL PHOSPHATE HOMEOSTASIS PROTEIN"/>
    <property type="match status" value="1"/>
</dbReference>
<dbReference type="PIRSF" id="PIRSF004848">
    <property type="entry name" value="YBL036c_PLPDEIII"/>
    <property type="match status" value="1"/>
</dbReference>
<evidence type="ECO:0000256" key="1">
    <source>
        <dbReference type="ARBA" id="ARBA00022898"/>
    </source>
</evidence>
<dbReference type="Pfam" id="PF01168">
    <property type="entry name" value="Ala_racemase_N"/>
    <property type="match status" value="1"/>
</dbReference>
<comment type="similarity">
    <text evidence="2 4">Belongs to the pyridoxal phosphate-binding protein YggS/PROSC family.</text>
</comment>
<evidence type="ECO:0000313" key="6">
    <source>
        <dbReference type="EMBL" id="RCL39291.1"/>
    </source>
</evidence>
<sequence length="212" mass="24226">MDLDTYHKIVSQLPNSVTLIAVSKGQSIDKILKLYNDGQRHFGENFEQELTHKKENLPKDINWHFLGNMQTNKLKKISSSSYLIQSVSRKKVLDKLNNLNEKKAINVLLQYKLGNEDTKSGFSRAEIIENHERYKNSNSLKIIGLMGIAENSTEEKRTQNQFKEIAQLYNELKSKDENISTLSIGMSSDYNLAIESGSNMIRLGTVIFGKRK</sequence>
<evidence type="ECO:0000256" key="3">
    <source>
        <dbReference type="PIRSR" id="PIRSR004848-1"/>
    </source>
</evidence>
<comment type="cofactor">
    <cofactor evidence="3">
        <name>pyridoxal 5'-phosphate</name>
        <dbReference type="ChEBI" id="CHEBI:597326"/>
    </cofactor>
</comment>
<gene>
    <name evidence="6" type="ORF">DBW97_00765</name>
</gene>
<comment type="function">
    <text evidence="2">Pyridoxal 5'-phosphate (PLP)-binding protein, which is involved in PLP homeostasis.</text>
</comment>
<dbReference type="InterPro" id="IPR001608">
    <property type="entry name" value="Ala_racemase_N"/>
</dbReference>
<feature type="domain" description="Alanine racemase N-terminal" evidence="5">
    <location>
        <begin position="10"/>
        <end position="210"/>
    </location>
</feature>
<dbReference type="PANTHER" id="PTHR10146">
    <property type="entry name" value="PROLINE SYNTHETASE CO-TRANSCRIBED BACTERIAL HOMOLOG PROTEIN"/>
    <property type="match status" value="1"/>
</dbReference>
<dbReference type="Gene3D" id="3.20.20.10">
    <property type="entry name" value="Alanine racemase"/>
    <property type="match status" value="1"/>
</dbReference>
<dbReference type="InterPro" id="IPR029066">
    <property type="entry name" value="PLP-binding_barrel"/>
</dbReference>
<dbReference type="SUPFAM" id="SSF51419">
    <property type="entry name" value="PLP-binding barrel"/>
    <property type="match status" value="1"/>
</dbReference>
<name>A0A368BPX0_9GAMM</name>
<evidence type="ECO:0000256" key="4">
    <source>
        <dbReference type="RuleBase" id="RU004514"/>
    </source>
</evidence>
<organism evidence="6 7">
    <name type="scientific">SAR86 cluster bacterium</name>
    <dbReference type="NCBI Taxonomy" id="2030880"/>
    <lineage>
        <taxon>Bacteria</taxon>
        <taxon>Pseudomonadati</taxon>
        <taxon>Pseudomonadota</taxon>
        <taxon>Gammaproteobacteria</taxon>
        <taxon>SAR86 cluster</taxon>
    </lineage>
</organism>
<dbReference type="NCBIfam" id="TIGR00044">
    <property type="entry name" value="YggS family pyridoxal phosphate-dependent enzyme"/>
    <property type="match status" value="1"/>
</dbReference>
<evidence type="ECO:0000256" key="2">
    <source>
        <dbReference type="HAMAP-Rule" id="MF_02087"/>
    </source>
</evidence>
<dbReference type="Proteomes" id="UP000252147">
    <property type="component" value="Unassembled WGS sequence"/>
</dbReference>
<proteinExistence type="inferred from homology"/>
<dbReference type="CDD" id="cd00635">
    <property type="entry name" value="PLPDE_III_YBL036c_like"/>
    <property type="match status" value="1"/>
</dbReference>
<keyword evidence="1 2" id="KW-0663">Pyridoxal phosphate</keyword>
<accession>A0A368BPX0</accession>
<dbReference type="InterPro" id="IPR011078">
    <property type="entry name" value="PyrdxlP_homeostasis"/>
</dbReference>
<feature type="modified residue" description="N6-(pyridoxal phosphate)lysine" evidence="2 3">
    <location>
        <position position="24"/>
    </location>
</feature>
<evidence type="ECO:0000313" key="7">
    <source>
        <dbReference type="Proteomes" id="UP000252147"/>
    </source>
</evidence>
<reference evidence="6 7" key="1">
    <citation type="journal article" date="2018" name="Microbiome">
        <title>Fine metagenomic profile of the Mediterranean stratified and mixed water columns revealed by assembly and recruitment.</title>
        <authorList>
            <person name="Haro-Moreno J.M."/>
            <person name="Lopez-Perez M."/>
            <person name="De La Torre J.R."/>
            <person name="Picazo A."/>
            <person name="Camacho A."/>
            <person name="Rodriguez-Valera F."/>
        </authorList>
    </citation>
    <scope>NUCLEOTIDE SEQUENCE [LARGE SCALE GENOMIC DNA]</scope>
    <source>
        <strain evidence="6">MED-G83</strain>
    </source>
</reference>
<dbReference type="HAMAP" id="MF_02087">
    <property type="entry name" value="PLP_homeostasis"/>
    <property type="match status" value="1"/>
</dbReference>
<protein>
    <recommendedName>
        <fullName evidence="2">Pyridoxal phosphate homeostasis protein</fullName>
        <shortName evidence="2">PLP homeostasis protein</shortName>
    </recommendedName>
</protein>
<dbReference type="GO" id="GO:0030170">
    <property type="term" value="F:pyridoxal phosphate binding"/>
    <property type="evidence" value="ECO:0007669"/>
    <property type="project" value="UniProtKB-UniRule"/>
</dbReference>
<evidence type="ECO:0000259" key="5">
    <source>
        <dbReference type="Pfam" id="PF01168"/>
    </source>
</evidence>
<dbReference type="EMBL" id="QOPD01000001">
    <property type="protein sequence ID" value="RCL39291.1"/>
    <property type="molecule type" value="Genomic_DNA"/>
</dbReference>
<comment type="caution">
    <text evidence="6">The sequence shown here is derived from an EMBL/GenBank/DDBJ whole genome shotgun (WGS) entry which is preliminary data.</text>
</comment>
<dbReference type="AlphaFoldDB" id="A0A368BPX0"/>